<sequence length="334" mass="37148">MSIKWGVISTANIAQKAVIPGIKESETGEIYAISSRNLENAKAIAEQLDIPVAYGSYEELLADSNIDAIYIPLPNHLHKEWSIKAMEAGKHVLCEKPAALNARETREMVEASKKAEVVFAEAFMYRYHPRYQMIQELLAKGEIGEIRGLHGVFTFNSASAKENVRFKKAWGGGSLYDVGVYPISAARMILKEEPQAATVHALFSEQHDQVDMMASGILEFDHGVALTFDCGMWADFRNRLEILGTEGKIEVPSAFVVNQNEQDHFFVHTSKGTKEVEVPYVNQYALQADAVGQSILNGKPLPYPASDAILNMKVLDACLTSAEERRRVEIKEEE</sequence>
<comment type="caution">
    <text evidence="5">The sequence shown here is derived from an EMBL/GenBank/DDBJ whole genome shotgun (WGS) entry which is preliminary data.</text>
</comment>
<evidence type="ECO:0000259" key="3">
    <source>
        <dbReference type="Pfam" id="PF01408"/>
    </source>
</evidence>
<dbReference type="GO" id="GO:0016491">
    <property type="term" value="F:oxidoreductase activity"/>
    <property type="evidence" value="ECO:0007669"/>
    <property type="project" value="UniProtKB-KW"/>
</dbReference>
<dbReference type="PANTHER" id="PTHR22604:SF105">
    <property type="entry name" value="TRANS-1,2-DIHYDROBENZENE-1,2-DIOL DEHYDROGENASE"/>
    <property type="match status" value="1"/>
</dbReference>
<feature type="domain" description="Gfo/Idh/MocA-like oxidoreductase N-terminal" evidence="3">
    <location>
        <begin position="3"/>
        <end position="121"/>
    </location>
</feature>
<comment type="similarity">
    <text evidence="1">Belongs to the Gfo/Idh/MocA family.</text>
</comment>
<dbReference type="Proteomes" id="UP000245624">
    <property type="component" value="Unassembled WGS sequence"/>
</dbReference>
<dbReference type="RefSeq" id="WP_054789040.1">
    <property type="nucleotide sequence ID" value="NZ_JAJUIE010000043.1"/>
</dbReference>
<dbReference type="EMBL" id="QGTD01000020">
    <property type="protein sequence ID" value="PWU66932.1"/>
    <property type="molecule type" value="Genomic_DNA"/>
</dbReference>
<name>A0A317KTT0_9BACI</name>
<dbReference type="OrthoDB" id="9815825at2"/>
<feature type="domain" description="GFO/IDH/MocA-like oxidoreductase" evidence="4">
    <location>
        <begin position="131"/>
        <end position="250"/>
    </location>
</feature>
<accession>A0A317KTT0</accession>
<dbReference type="SUPFAM" id="SSF55347">
    <property type="entry name" value="Glyceraldehyde-3-phosphate dehydrogenase-like, C-terminal domain"/>
    <property type="match status" value="1"/>
</dbReference>
<evidence type="ECO:0000259" key="4">
    <source>
        <dbReference type="Pfam" id="PF22725"/>
    </source>
</evidence>
<dbReference type="Pfam" id="PF22725">
    <property type="entry name" value="GFO_IDH_MocA_C3"/>
    <property type="match status" value="1"/>
</dbReference>
<organism evidence="5 6">
    <name type="scientific">Gracilibacillus dipsosauri</name>
    <dbReference type="NCBI Taxonomy" id="178340"/>
    <lineage>
        <taxon>Bacteria</taxon>
        <taxon>Bacillati</taxon>
        <taxon>Bacillota</taxon>
        <taxon>Bacilli</taxon>
        <taxon>Bacillales</taxon>
        <taxon>Bacillaceae</taxon>
        <taxon>Gracilibacillus</taxon>
    </lineage>
</organism>
<dbReference type="Pfam" id="PF01408">
    <property type="entry name" value="GFO_IDH_MocA"/>
    <property type="match status" value="1"/>
</dbReference>
<dbReference type="Gene3D" id="3.30.360.10">
    <property type="entry name" value="Dihydrodipicolinate Reductase, domain 2"/>
    <property type="match status" value="1"/>
</dbReference>
<keyword evidence="6" id="KW-1185">Reference proteome</keyword>
<proteinExistence type="inferred from homology"/>
<dbReference type="InterPro" id="IPR055170">
    <property type="entry name" value="GFO_IDH_MocA-like_dom"/>
</dbReference>
<evidence type="ECO:0000256" key="1">
    <source>
        <dbReference type="ARBA" id="ARBA00010928"/>
    </source>
</evidence>
<reference evidence="5 6" key="1">
    <citation type="submission" date="2018-05" db="EMBL/GenBank/DDBJ databases">
        <title>Genomic analysis of Gracilibacillus dipsosauri DD1 reveals novel features of a salt-tolerant amylase.</title>
        <authorList>
            <person name="Deutch C.E."/>
            <person name="Yang S."/>
        </authorList>
    </citation>
    <scope>NUCLEOTIDE SEQUENCE [LARGE SCALE GENOMIC DNA]</scope>
    <source>
        <strain evidence="5 6">DD1</strain>
    </source>
</reference>
<keyword evidence="2" id="KW-0560">Oxidoreductase</keyword>
<gene>
    <name evidence="5" type="ORF">DLJ74_18905</name>
</gene>
<evidence type="ECO:0000313" key="6">
    <source>
        <dbReference type="Proteomes" id="UP000245624"/>
    </source>
</evidence>
<dbReference type="InterPro" id="IPR000683">
    <property type="entry name" value="Gfo/Idh/MocA-like_OxRdtase_N"/>
</dbReference>
<protein>
    <submittedName>
        <fullName evidence="5">Oxidoreductase</fullName>
    </submittedName>
</protein>
<dbReference type="SUPFAM" id="SSF51735">
    <property type="entry name" value="NAD(P)-binding Rossmann-fold domains"/>
    <property type="match status" value="1"/>
</dbReference>
<evidence type="ECO:0000313" key="5">
    <source>
        <dbReference type="EMBL" id="PWU66932.1"/>
    </source>
</evidence>
<dbReference type="GO" id="GO:0000166">
    <property type="term" value="F:nucleotide binding"/>
    <property type="evidence" value="ECO:0007669"/>
    <property type="project" value="InterPro"/>
</dbReference>
<dbReference type="PANTHER" id="PTHR22604">
    <property type="entry name" value="OXIDOREDUCTASES"/>
    <property type="match status" value="1"/>
</dbReference>
<dbReference type="Gene3D" id="3.40.50.720">
    <property type="entry name" value="NAD(P)-binding Rossmann-like Domain"/>
    <property type="match status" value="1"/>
</dbReference>
<dbReference type="InterPro" id="IPR036291">
    <property type="entry name" value="NAD(P)-bd_dom_sf"/>
</dbReference>
<evidence type="ECO:0000256" key="2">
    <source>
        <dbReference type="ARBA" id="ARBA00023002"/>
    </source>
</evidence>
<dbReference type="InterPro" id="IPR050984">
    <property type="entry name" value="Gfo/Idh/MocA_domain"/>
</dbReference>
<dbReference type="AlphaFoldDB" id="A0A317KTT0"/>